<dbReference type="eggNOG" id="KOG0029">
    <property type="taxonomic scope" value="Eukaryota"/>
</dbReference>
<dbReference type="GO" id="GO:0000785">
    <property type="term" value="C:chromatin"/>
    <property type="evidence" value="ECO:0000318"/>
    <property type="project" value="GO_Central"/>
</dbReference>
<dbReference type="STRING" id="81824.A9V835"/>
<name>A9V835_MONBE</name>
<dbReference type="InterPro" id="IPR050281">
    <property type="entry name" value="Flavin_monoamine_oxidase"/>
</dbReference>
<dbReference type="GeneID" id="5894152"/>
<dbReference type="SUPFAM" id="SSF54373">
    <property type="entry name" value="FAD-linked reductases, C-terminal domain"/>
    <property type="match status" value="1"/>
</dbReference>
<dbReference type="InterPro" id="IPR036188">
    <property type="entry name" value="FAD/NAD-bd_sf"/>
</dbReference>
<comment type="similarity">
    <text evidence="1">Belongs to the flavin monoamine oxidase family.</text>
</comment>
<dbReference type="Proteomes" id="UP000001357">
    <property type="component" value="Unassembled WGS sequence"/>
</dbReference>
<dbReference type="GO" id="GO:0005634">
    <property type="term" value="C:nucleus"/>
    <property type="evidence" value="ECO:0000318"/>
    <property type="project" value="GO_Central"/>
</dbReference>
<proteinExistence type="inferred from homology"/>
<gene>
    <name evidence="4" type="ORF">MONBRDRAFT_28410</name>
</gene>
<dbReference type="SUPFAM" id="SSF46689">
    <property type="entry name" value="Homeodomain-like"/>
    <property type="match status" value="1"/>
</dbReference>
<dbReference type="GO" id="GO:0003682">
    <property type="term" value="F:chromatin binding"/>
    <property type="evidence" value="ECO:0000318"/>
    <property type="project" value="GO_Central"/>
</dbReference>
<dbReference type="SUPFAM" id="SSF51905">
    <property type="entry name" value="FAD/NAD(P)-binding domain"/>
    <property type="match status" value="2"/>
</dbReference>
<evidence type="ECO:0000259" key="3">
    <source>
        <dbReference type="Pfam" id="PF01593"/>
    </source>
</evidence>
<dbReference type="FunCoup" id="A9V835">
    <property type="interactions" value="1057"/>
</dbReference>
<dbReference type="Gene3D" id="3.50.50.60">
    <property type="entry name" value="FAD/NAD(P)-binding domain"/>
    <property type="match status" value="2"/>
</dbReference>
<dbReference type="GO" id="GO:0050660">
    <property type="term" value="F:flavin adenine dinucleotide binding"/>
    <property type="evidence" value="ECO:0000318"/>
    <property type="project" value="GO_Central"/>
</dbReference>
<sequence>MDVTAPATVAVAVAKRVKELNPVLVAVPGRGRARGEANDHNLYASSDLAHDDEAAVIACRRRPDQLEADERVAFADILQQPCDIQLYLLLRNTALCLSHDSGIFISGIVQLQLWWQDCRSEVTTHNVLQCLPHHLLLGREQRLACWSRRIIRFFTLNCTINFGSFQRDLQSDVVPRKNRSVIVIGAGAAGLAAANHLKYHGFHVTVLEAQLVPDRLVALITLTLTINQHHHEPQDRPGGRVRNYTWQNHVADMGAMVLTGLGLLSQFNRWLGHTKLLSLEEDGHISLGQALRMQTEREDLDAMAQYDRQLQKICDDIDKLAAVRKALTDAMVALQQRQQEAAAHDILNCSRILITPVALAALLNLCVSRPSSPSHCRTYKPKLDIKLPPTPSSCALMLAATNSINSQEASTAEPDLDSIKQRWQAAMANVAVLRAKEQLLHAQVAASRQALPDTPNSVLDERHRRLVNWHISNLEFANASLLDNLSVAHWDQDDAFELAGAHHVTKHGFGSFPAGMASTLAPHYNSPVKSISFVDGSKVEVVTSNAAVFRADAAVVAIPLGVLKSNTVDFQPPLPTRKMAAIQQLGFGVLNKIILCFDRAFWSSNVDMFGLLNAESETRGRAYMIWNFQPARGTPTLVAMNSGPAALETEELDDDIIIHRCLERLKSVFKQAFDEAELLNHHITRWRSNQYARGSYSYIPPGGDGTLYDTLAEMIQSPDCGAPIAFAGEHTCRSYPATVHGAIFSGVRAAKDILSHYGDFDSGNADVC</sequence>
<dbReference type="PANTHER" id="PTHR10742:SF386">
    <property type="entry name" value="LYSINE-SPECIFIC HISTONE DEMETHYLASE 1A"/>
    <property type="match status" value="1"/>
</dbReference>
<dbReference type="GO" id="GO:0140682">
    <property type="term" value="F:FAD-dependent H3K4me/H3K4me3 demethylase activity"/>
    <property type="evidence" value="ECO:0000318"/>
    <property type="project" value="GO_Central"/>
</dbReference>
<dbReference type="PANTHER" id="PTHR10742">
    <property type="entry name" value="FLAVIN MONOAMINE OXIDASE"/>
    <property type="match status" value="1"/>
</dbReference>
<dbReference type="EMBL" id="CH991567">
    <property type="protein sequence ID" value="EDQ86271.1"/>
    <property type="molecule type" value="Genomic_DNA"/>
</dbReference>
<feature type="domain" description="Amine oxidase" evidence="3">
    <location>
        <begin position="415"/>
        <end position="754"/>
    </location>
</feature>
<protein>
    <recommendedName>
        <fullName evidence="3">Amine oxidase domain-containing protein</fullName>
    </recommendedName>
</protein>
<dbReference type="Pfam" id="PF01593">
    <property type="entry name" value="Amino_oxidase"/>
    <property type="match status" value="1"/>
</dbReference>
<dbReference type="InParanoid" id="A9V835"/>
<evidence type="ECO:0000313" key="5">
    <source>
        <dbReference type="Proteomes" id="UP000001357"/>
    </source>
</evidence>
<dbReference type="Pfam" id="PF13450">
    <property type="entry name" value="NAD_binding_8"/>
    <property type="match status" value="1"/>
</dbReference>
<keyword evidence="5" id="KW-1185">Reference proteome</keyword>
<dbReference type="GO" id="GO:0040029">
    <property type="term" value="P:epigenetic regulation of gene expression"/>
    <property type="evidence" value="ECO:0000318"/>
    <property type="project" value="GO_Central"/>
</dbReference>
<evidence type="ECO:0000256" key="1">
    <source>
        <dbReference type="ARBA" id="ARBA00005995"/>
    </source>
</evidence>
<evidence type="ECO:0000313" key="4">
    <source>
        <dbReference type="EMBL" id="EDQ86271.1"/>
    </source>
</evidence>
<dbReference type="InterPro" id="IPR002937">
    <property type="entry name" value="Amino_oxidase"/>
</dbReference>
<keyword evidence="2" id="KW-0560">Oxidoreductase</keyword>
<dbReference type="Gene3D" id="3.90.660.10">
    <property type="match status" value="1"/>
</dbReference>
<dbReference type="RefSeq" id="XP_001748941.1">
    <property type="nucleotide sequence ID" value="XM_001748889.1"/>
</dbReference>
<dbReference type="KEGG" id="mbr:MONBRDRAFT_28410"/>
<organism evidence="4 5">
    <name type="scientific">Monosiga brevicollis</name>
    <name type="common">Choanoflagellate</name>
    <dbReference type="NCBI Taxonomy" id="81824"/>
    <lineage>
        <taxon>Eukaryota</taxon>
        <taxon>Choanoflagellata</taxon>
        <taxon>Craspedida</taxon>
        <taxon>Salpingoecidae</taxon>
        <taxon>Monosiga</taxon>
    </lineage>
</organism>
<reference evidence="4 5" key="1">
    <citation type="journal article" date="2008" name="Nature">
        <title>The genome of the choanoflagellate Monosiga brevicollis and the origin of metazoans.</title>
        <authorList>
            <consortium name="JGI Sequencing"/>
            <person name="King N."/>
            <person name="Westbrook M.J."/>
            <person name="Young S.L."/>
            <person name="Kuo A."/>
            <person name="Abedin M."/>
            <person name="Chapman J."/>
            <person name="Fairclough S."/>
            <person name="Hellsten U."/>
            <person name="Isogai Y."/>
            <person name="Letunic I."/>
            <person name="Marr M."/>
            <person name="Pincus D."/>
            <person name="Putnam N."/>
            <person name="Rokas A."/>
            <person name="Wright K.J."/>
            <person name="Zuzow R."/>
            <person name="Dirks W."/>
            <person name="Good M."/>
            <person name="Goodstein D."/>
            <person name="Lemons D."/>
            <person name="Li W."/>
            <person name="Lyons J.B."/>
            <person name="Morris A."/>
            <person name="Nichols S."/>
            <person name="Richter D.J."/>
            <person name="Salamov A."/>
            <person name="Bork P."/>
            <person name="Lim W.A."/>
            <person name="Manning G."/>
            <person name="Miller W.T."/>
            <person name="McGinnis W."/>
            <person name="Shapiro H."/>
            <person name="Tjian R."/>
            <person name="Grigoriev I.V."/>
            <person name="Rokhsar D."/>
        </authorList>
    </citation>
    <scope>NUCLEOTIDE SEQUENCE [LARGE SCALE GENOMIC DNA]</scope>
    <source>
        <strain evidence="5">MX1 / ATCC 50154</strain>
    </source>
</reference>
<evidence type="ECO:0000256" key="2">
    <source>
        <dbReference type="ARBA" id="ARBA00023002"/>
    </source>
</evidence>
<dbReference type="AlphaFoldDB" id="A9V835"/>
<accession>A9V835</accession>
<dbReference type="InterPro" id="IPR009057">
    <property type="entry name" value="Homeodomain-like_sf"/>
</dbReference>